<protein>
    <submittedName>
        <fullName evidence="4">D-2-hydroxyacid dehydrogenase</fullName>
    </submittedName>
</protein>
<gene>
    <name evidence="4" type="ORF">GCM10010390_84360</name>
</gene>
<keyword evidence="1" id="KW-0560">Oxidoreductase</keyword>
<feature type="domain" description="D-isomer specific 2-hydroxyacid dehydrogenase NAD-binding" evidence="3">
    <location>
        <begin position="132"/>
        <end position="306"/>
    </location>
</feature>
<evidence type="ECO:0000313" key="5">
    <source>
        <dbReference type="Proteomes" id="UP001501576"/>
    </source>
</evidence>
<keyword evidence="5" id="KW-1185">Reference proteome</keyword>
<dbReference type="PANTHER" id="PTHR43333:SF1">
    <property type="entry name" value="D-ISOMER SPECIFIC 2-HYDROXYACID DEHYDROGENASE NAD-BINDING DOMAIN-CONTAINING PROTEIN"/>
    <property type="match status" value="1"/>
</dbReference>
<dbReference type="InterPro" id="IPR006140">
    <property type="entry name" value="D-isomer_DH_NAD-bd"/>
</dbReference>
<evidence type="ECO:0000313" key="4">
    <source>
        <dbReference type="EMBL" id="GAA0568646.1"/>
    </source>
</evidence>
<comment type="caution">
    <text evidence="4">The sequence shown here is derived from an EMBL/GenBank/DDBJ whole genome shotgun (WGS) entry which is preliminary data.</text>
</comment>
<dbReference type="PANTHER" id="PTHR43333">
    <property type="entry name" value="2-HACID_DH_C DOMAIN-CONTAINING PROTEIN"/>
    <property type="match status" value="1"/>
</dbReference>
<dbReference type="InterPro" id="IPR029753">
    <property type="entry name" value="D-isomer_DH_CS"/>
</dbReference>
<proteinExistence type="predicted"/>
<sequence>MPPPRRVFQTGVCGVTPAGPWEPDMADRLVVLYRDHLPPNRTRIESLAETVYATEEELPLFLPGADALLAWWPLSAAVAAAWPGDPAKAPRWVHVAAAGVDPFLFPALTGNPEVVLTNARGVYDRPIAEYVLGLILSLAKDFPGTWEHQRRREWRPSDSERIGDRTVLVWGTGSIGRAVARLLRAVGMRVSGAGRTPRTGDPDFGVVHGPAALPEALGEADYVVLAAPLTPATRGMVDAPVLAAMKRGARLVNVGRGPLVDEQALVDALAQGRLAGAALDVFTHEPLPVESPLWEMPGVIVSPHTAGEVTDWRGDLGELFLDNLIRRSEGRPLRNVVDKALGYVVDDPARPR</sequence>
<keyword evidence="2" id="KW-0520">NAD</keyword>
<dbReference type="SUPFAM" id="SSF52283">
    <property type="entry name" value="Formate/glycerate dehydrogenase catalytic domain-like"/>
    <property type="match status" value="1"/>
</dbReference>
<accession>A0ABP3PM92</accession>
<reference evidence="5" key="1">
    <citation type="journal article" date="2019" name="Int. J. Syst. Evol. Microbiol.">
        <title>The Global Catalogue of Microorganisms (GCM) 10K type strain sequencing project: providing services to taxonomists for standard genome sequencing and annotation.</title>
        <authorList>
            <consortium name="The Broad Institute Genomics Platform"/>
            <consortium name="The Broad Institute Genome Sequencing Center for Infectious Disease"/>
            <person name="Wu L."/>
            <person name="Ma J."/>
        </authorList>
    </citation>
    <scope>NUCLEOTIDE SEQUENCE [LARGE SCALE GENOMIC DNA]</scope>
    <source>
        <strain evidence="5">JCM 5052</strain>
    </source>
</reference>
<organism evidence="4 5">
    <name type="scientific">Streptomyces mordarskii</name>
    <dbReference type="NCBI Taxonomy" id="1226758"/>
    <lineage>
        <taxon>Bacteria</taxon>
        <taxon>Bacillati</taxon>
        <taxon>Actinomycetota</taxon>
        <taxon>Actinomycetes</taxon>
        <taxon>Kitasatosporales</taxon>
        <taxon>Streptomycetaceae</taxon>
        <taxon>Streptomyces</taxon>
    </lineage>
</organism>
<dbReference type="PROSITE" id="PS00671">
    <property type="entry name" value="D_2_HYDROXYACID_DH_3"/>
    <property type="match status" value="1"/>
</dbReference>
<dbReference type="Pfam" id="PF02826">
    <property type="entry name" value="2-Hacid_dh_C"/>
    <property type="match status" value="1"/>
</dbReference>
<dbReference type="InterPro" id="IPR036291">
    <property type="entry name" value="NAD(P)-bd_dom_sf"/>
</dbReference>
<dbReference type="EMBL" id="BAAABZ010000084">
    <property type="protein sequence ID" value="GAA0568646.1"/>
    <property type="molecule type" value="Genomic_DNA"/>
</dbReference>
<dbReference type="CDD" id="cd05300">
    <property type="entry name" value="2-Hacid_dh_1"/>
    <property type="match status" value="1"/>
</dbReference>
<evidence type="ECO:0000256" key="1">
    <source>
        <dbReference type="ARBA" id="ARBA00023002"/>
    </source>
</evidence>
<dbReference type="Proteomes" id="UP001501576">
    <property type="component" value="Unassembled WGS sequence"/>
</dbReference>
<dbReference type="SUPFAM" id="SSF51735">
    <property type="entry name" value="NAD(P)-binding Rossmann-fold domains"/>
    <property type="match status" value="1"/>
</dbReference>
<dbReference type="Gene3D" id="3.40.50.720">
    <property type="entry name" value="NAD(P)-binding Rossmann-like Domain"/>
    <property type="match status" value="2"/>
</dbReference>
<evidence type="ECO:0000259" key="3">
    <source>
        <dbReference type="Pfam" id="PF02826"/>
    </source>
</evidence>
<name>A0ABP3PM92_9ACTN</name>
<evidence type="ECO:0000256" key="2">
    <source>
        <dbReference type="ARBA" id="ARBA00023027"/>
    </source>
</evidence>